<reference evidence="2" key="2">
    <citation type="submission" date="2015-01" db="EMBL/GenBank/DDBJ databases">
        <title>Evolutionary Origins and Diversification of the Mycorrhizal Mutualists.</title>
        <authorList>
            <consortium name="DOE Joint Genome Institute"/>
            <consortium name="Mycorrhizal Genomics Consortium"/>
            <person name="Kohler A."/>
            <person name="Kuo A."/>
            <person name="Nagy L.G."/>
            <person name="Floudas D."/>
            <person name="Copeland A."/>
            <person name="Barry K.W."/>
            <person name="Cichocki N."/>
            <person name="Veneault-Fourrey C."/>
            <person name="LaButti K."/>
            <person name="Lindquist E.A."/>
            <person name="Lipzen A."/>
            <person name="Lundell T."/>
            <person name="Morin E."/>
            <person name="Murat C."/>
            <person name="Riley R."/>
            <person name="Ohm R."/>
            <person name="Sun H."/>
            <person name="Tunlid A."/>
            <person name="Henrissat B."/>
            <person name="Grigoriev I.V."/>
            <person name="Hibbett D.S."/>
            <person name="Martin F."/>
        </authorList>
    </citation>
    <scope>NUCLEOTIDE SEQUENCE [LARGE SCALE GENOMIC DNA]</scope>
    <source>
        <strain evidence="2">h7</strain>
    </source>
</reference>
<reference evidence="1 2" key="1">
    <citation type="submission" date="2014-04" db="EMBL/GenBank/DDBJ databases">
        <authorList>
            <consortium name="DOE Joint Genome Institute"/>
            <person name="Kuo A."/>
            <person name="Gay G."/>
            <person name="Dore J."/>
            <person name="Kohler A."/>
            <person name="Nagy L.G."/>
            <person name="Floudas D."/>
            <person name="Copeland A."/>
            <person name="Barry K.W."/>
            <person name="Cichocki N."/>
            <person name="Veneault-Fourrey C."/>
            <person name="LaButti K."/>
            <person name="Lindquist E.A."/>
            <person name="Lipzen A."/>
            <person name="Lundell T."/>
            <person name="Morin E."/>
            <person name="Murat C."/>
            <person name="Sun H."/>
            <person name="Tunlid A."/>
            <person name="Henrissat B."/>
            <person name="Grigoriev I.V."/>
            <person name="Hibbett D.S."/>
            <person name="Martin F."/>
            <person name="Nordberg H.P."/>
            <person name="Cantor M.N."/>
            <person name="Hua S.X."/>
        </authorList>
    </citation>
    <scope>NUCLEOTIDE SEQUENCE [LARGE SCALE GENOMIC DNA]</scope>
    <source>
        <strain evidence="2">h7</strain>
    </source>
</reference>
<dbReference type="HOGENOM" id="CLU_2740312_0_0_1"/>
<gene>
    <name evidence="1" type="ORF">M413DRAFT_449766</name>
</gene>
<protein>
    <submittedName>
        <fullName evidence="1">Uncharacterized protein</fullName>
    </submittedName>
</protein>
<organism evidence="1 2">
    <name type="scientific">Hebeloma cylindrosporum</name>
    <dbReference type="NCBI Taxonomy" id="76867"/>
    <lineage>
        <taxon>Eukaryota</taxon>
        <taxon>Fungi</taxon>
        <taxon>Dikarya</taxon>
        <taxon>Basidiomycota</taxon>
        <taxon>Agaricomycotina</taxon>
        <taxon>Agaricomycetes</taxon>
        <taxon>Agaricomycetidae</taxon>
        <taxon>Agaricales</taxon>
        <taxon>Agaricineae</taxon>
        <taxon>Hymenogastraceae</taxon>
        <taxon>Hebeloma</taxon>
    </lineage>
</organism>
<dbReference type="AlphaFoldDB" id="A0A0C3BTF4"/>
<keyword evidence="2" id="KW-1185">Reference proteome</keyword>
<evidence type="ECO:0000313" key="2">
    <source>
        <dbReference type="Proteomes" id="UP000053424"/>
    </source>
</evidence>
<accession>A0A0C3BTF4</accession>
<evidence type="ECO:0000313" key="1">
    <source>
        <dbReference type="EMBL" id="KIM35379.1"/>
    </source>
</evidence>
<dbReference type="EMBL" id="KN831821">
    <property type="protein sequence ID" value="KIM35379.1"/>
    <property type="molecule type" value="Genomic_DNA"/>
</dbReference>
<name>A0A0C3BTF4_HEBCY</name>
<dbReference type="Proteomes" id="UP000053424">
    <property type="component" value="Unassembled WGS sequence"/>
</dbReference>
<proteinExistence type="predicted"/>
<sequence length="71" mass="8202">MFESIQINVNTNVNTYNFHGKYSTVWTEASSGSSSRMVHSRASYTITLNIKGQEIARRFRAERFRSFAPHD</sequence>